<dbReference type="SUPFAM" id="SSF52540">
    <property type="entry name" value="P-loop containing nucleoside triphosphate hydrolases"/>
    <property type="match status" value="1"/>
</dbReference>
<keyword evidence="6" id="KW-0446">Lipid-binding</keyword>
<feature type="region of interest" description="Disordered" evidence="8">
    <location>
        <begin position="76"/>
        <end position="115"/>
    </location>
</feature>
<dbReference type="InterPro" id="IPR038454">
    <property type="entry name" value="DnaA_N_sf"/>
</dbReference>
<feature type="domain" description="AAA+ ATPase" evidence="9">
    <location>
        <begin position="154"/>
        <end position="286"/>
    </location>
</feature>
<dbReference type="NCBIfam" id="TIGR00362">
    <property type="entry name" value="DnaA"/>
    <property type="match status" value="1"/>
</dbReference>
<dbReference type="InterPro" id="IPR003593">
    <property type="entry name" value="AAA+_ATPase"/>
</dbReference>
<dbReference type="GO" id="GO:0005886">
    <property type="term" value="C:plasma membrane"/>
    <property type="evidence" value="ECO:0007669"/>
    <property type="project" value="TreeGrafter"/>
</dbReference>
<dbReference type="InterPro" id="IPR024633">
    <property type="entry name" value="DnaA_N_dom"/>
</dbReference>
<evidence type="ECO:0000256" key="8">
    <source>
        <dbReference type="SAM" id="MobiDB-lite"/>
    </source>
</evidence>
<proteinExistence type="inferred from homology"/>
<dbReference type="Gene3D" id="1.10.8.60">
    <property type="match status" value="1"/>
</dbReference>
<dbReference type="SMART" id="SM00382">
    <property type="entry name" value="AAA"/>
    <property type="match status" value="1"/>
</dbReference>
<dbReference type="Pfam" id="PF00308">
    <property type="entry name" value="Bac_DnaA"/>
    <property type="match status" value="1"/>
</dbReference>
<dbReference type="Gene3D" id="3.40.50.300">
    <property type="entry name" value="P-loop containing nucleotide triphosphate hydrolases"/>
    <property type="match status" value="1"/>
</dbReference>
<accession>A0AA35W9C2</accession>
<dbReference type="FunFam" id="3.40.50.300:FF:000668">
    <property type="entry name" value="Chromosomal replication initiator protein DnaA"/>
    <property type="match status" value="1"/>
</dbReference>
<keyword evidence="2" id="KW-0963">Cytoplasm</keyword>
<sequence length="411" mass="45652">MWDAVLGELQLQVPKPSYETWLRGTTGVSMSDGALVVRTPNAFVSEMLDTRMYSLISRCLEGITGDPMEIRFEVGGEARKPARTSPQVPRTDDAGTAQLPLDQDRAATSQARSRPSYRRVDLNGRYRFENFIVGSSNNLAHAAAVAVSENPGFVYNPLVLYSGVGLGKTHLMHAIGHQVREAGHDVLYTTTEEFTNEYIRGIREGTTEEFRDRYRSTDVLLLDDIQFIIGKEQTQEGFFHTFNALHMAGKQIVITCDRPVSELSLLQDRISSRLAGGLVVDIQIPDFETRMAILRSKAEQIDRRFPDKVLEFIAGRVQRNVRELEGCLNIVAAYAGLGHQSLNGDPKADVDLGLVEQALEDSLKESNRRVSEEDVLSAVARYFSIDKSTLKGKKRDRTHGPGATCLHVPSA</sequence>
<dbReference type="PRINTS" id="PR00051">
    <property type="entry name" value="DNAA"/>
</dbReference>
<dbReference type="Gene3D" id="3.30.300.180">
    <property type="match status" value="1"/>
</dbReference>
<dbReference type="Pfam" id="PF11638">
    <property type="entry name" value="DnaA_N"/>
    <property type="match status" value="1"/>
</dbReference>
<evidence type="ECO:0000256" key="5">
    <source>
        <dbReference type="ARBA" id="ARBA00022840"/>
    </source>
</evidence>
<reference evidence="10" key="1">
    <citation type="submission" date="2023-03" db="EMBL/GenBank/DDBJ databases">
        <authorList>
            <person name="Steffen K."/>
            <person name="Cardenas P."/>
        </authorList>
    </citation>
    <scope>NUCLEOTIDE SEQUENCE</scope>
</reference>
<keyword evidence="5" id="KW-0067">ATP-binding</keyword>
<dbReference type="PANTHER" id="PTHR30050:SF2">
    <property type="entry name" value="CHROMOSOMAL REPLICATION INITIATOR PROTEIN DNAA"/>
    <property type="match status" value="1"/>
</dbReference>
<dbReference type="CDD" id="cd00009">
    <property type="entry name" value="AAA"/>
    <property type="match status" value="1"/>
</dbReference>
<evidence type="ECO:0000313" key="10">
    <source>
        <dbReference type="EMBL" id="CAI8004342.1"/>
    </source>
</evidence>
<dbReference type="InterPro" id="IPR001957">
    <property type="entry name" value="Chromosome_initiator_DnaA"/>
</dbReference>
<dbReference type="InterPro" id="IPR013317">
    <property type="entry name" value="DnaA_dom"/>
</dbReference>
<evidence type="ECO:0000256" key="2">
    <source>
        <dbReference type="ARBA" id="ARBA00022490"/>
    </source>
</evidence>
<comment type="similarity">
    <text evidence="1">Belongs to the DnaA family.</text>
</comment>
<protein>
    <submittedName>
        <fullName evidence="10">Chromosomal replication initiator protein DnaA</fullName>
    </submittedName>
</protein>
<dbReference type="GO" id="GO:0003688">
    <property type="term" value="F:DNA replication origin binding"/>
    <property type="evidence" value="ECO:0007669"/>
    <property type="project" value="InterPro"/>
</dbReference>
<keyword evidence="3" id="KW-0235">DNA replication</keyword>
<dbReference type="Proteomes" id="UP001174909">
    <property type="component" value="Unassembled WGS sequence"/>
</dbReference>
<dbReference type="GO" id="GO:0006270">
    <property type="term" value="P:DNA replication initiation"/>
    <property type="evidence" value="ECO:0007669"/>
    <property type="project" value="InterPro"/>
</dbReference>
<dbReference type="InterPro" id="IPR027417">
    <property type="entry name" value="P-loop_NTPase"/>
</dbReference>
<dbReference type="PANTHER" id="PTHR30050">
    <property type="entry name" value="CHROMOSOMAL REPLICATION INITIATOR PROTEIN DNAA"/>
    <property type="match status" value="1"/>
</dbReference>
<evidence type="ECO:0000256" key="7">
    <source>
        <dbReference type="ARBA" id="ARBA00023125"/>
    </source>
</evidence>
<evidence type="ECO:0000256" key="4">
    <source>
        <dbReference type="ARBA" id="ARBA00022741"/>
    </source>
</evidence>
<evidence type="ECO:0000256" key="6">
    <source>
        <dbReference type="ARBA" id="ARBA00023121"/>
    </source>
</evidence>
<organism evidence="10 11">
    <name type="scientific">Geodia barretti</name>
    <name type="common">Barrett's horny sponge</name>
    <dbReference type="NCBI Taxonomy" id="519541"/>
    <lineage>
        <taxon>Eukaryota</taxon>
        <taxon>Metazoa</taxon>
        <taxon>Porifera</taxon>
        <taxon>Demospongiae</taxon>
        <taxon>Heteroscleromorpha</taxon>
        <taxon>Tetractinellida</taxon>
        <taxon>Astrophorina</taxon>
        <taxon>Geodiidae</taxon>
        <taxon>Geodia</taxon>
    </lineage>
</organism>
<name>A0AA35W9C2_GEOBA</name>
<comment type="caution">
    <text evidence="10">The sequence shown here is derived from an EMBL/GenBank/DDBJ whole genome shotgun (WGS) entry which is preliminary data.</text>
</comment>
<keyword evidence="4" id="KW-0547">Nucleotide-binding</keyword>
<dbReference type="GO" id="GO:0006275">
    <property type="term" value="P:regulation of DNA replication"/>
    <property type="evidence" value="ECO:0007669"/>
    <property type="project" value="InterPro"/>
</dbReference>
<gene>
    <name evidence="10" type="ORF">GBAR_LOCUS3891</name>
</gene>
<dbReference type="InterPro" id="IPR020591">
    <property type="entry name" value="Chromosome_initiator_DnaA-like"/>
</dbReference>
<dbReference type="GO" id="GO:0008289">
    <property type="term" value="F:lipid binding"/>
    <property type="evidence" value="ECO:0007669"/>
    <property type="project" value="UniProtKB-KW"/>
</dbReference>
<keyword evidence="11" id="KW-1185">Reference proteome</keyword>
<dbReference type="AlphaFoldDB" id="A0AA35W9C2"/>
<evidence type="ECO:0000256" key="1">
    <source>
        <dbReference type="ARBA" id="ARBA00006583"/>
    </source>
</evidence>
<evidence type="ECO:0000256" key="3">
    <source>
        <dbReference type="ARBA" id="ARBA00022705"/>
    </source>
</evidence>
<dbReference type="GO" id="GO:0005524">
    <property type="term" value="F:ATP binding"/>
    <property type="evidence" value="ECO:0007669"/>
    <property type="project" value="UniProtKB-KW"/>
</dbReference>
<evidence type="ECO:0000313" key="11">
    <source>
        <dbReference type="Proteomes" id="UP001174909"/>
    </source>
</evidence>
<keyword evidence="7" id="KW-0238">DNA-binding</keyword>
<evidence type="ECO:0000259" key="9">
    <source>
        <dbReference type="SMART" id="SM00382"/>
    </source>
</evidence>
<dbReference type="EMBL" id="CASHTH010000557">
    <property type="protein sequence ID" value="CAI8004342.1"/>
    <property type="molecule type" value="Genomic_DNA"/>
</dbReference>